<evidence type="ECO:0000256" key="1">
    <source>
        <dbReference type="SAM" id="SignalP"/>
    </source>
</evidence>
<protein>
    <recommendedName>
        <fullName evidence="4">Acetolactate decarboxylase</fullName>
    </recommendedName>
</protein>
<name>A0ABP8IYX9_9BACT</name>
<evidence type="ECO:0008006" key="4">
    <source>
        <dbReference type="Google" id="ProtNLM"/>
    </source>
</evidence>
<evidence type="ECO:0000313" key="2">
    <source>
        <dbReference type="EMBL" id="GAA4381126.1"/>
    </source>
</evidence>
<dbReference type="EMBL" id="BAABHA010000004">
    <property type="protein sequence ID" value="GAA4381126.1"/>
    <property type="molecule type" value="Genomic_DNA"/>
</dbReference>
<keyword evidence="3" id="KW-1185">Reference proteome</keyword>
<dbReference type="PROSITE" id="PS51257">
    <property type="entry name" value="PROKAR_LIPOPROTEIN"/>
    <property type="match status" value="1"/>
</dbReference>
<proteinExistence type="predicted"/>
<dbReference type="Pfam" id="PF03306">
    <property type="entry name" value="AAL_decarboxy"/>
    <property type="match status" value="1"/>
</dbReference>
<keyword evidence="1" id="KW-0732">Signal</keyword>
<organism evidence="2 3">
    <name type="scientific">Hymenobacter koreensis</name>
    <dbReference type="NCBI Taxonomy" id="1084523"/>
    <lineage>
        <taxon>Bacteria</taxon>
        <taxon>Pseudomonadati</taxon>
        <taxon>Bacteroidota</taxon>
        <taxon>Cytophagia</taxon>
        <taxon>Cytophagales</taxon>
        <taxon>Hymenobacteraceae</taxon>
        <taxon>Hymenobacter</taxon>
    </lineage>
</organism>
<dbReference type="InterPro" id="IPR005128">
    <property type="entry name" value="Acetolactate_a_deCO2ase"/>
</dbReference>
<comment type="caution">
    <text evidence="2">The sequence shown here is derived from an EMBL/GenBank/DDBJ whole genome shotgun (WGS) entry which is preliminary data.</text>
</comment>
<dbReference type="Gene3D" id="3.30.1330.80">
    <property type="entry name" value="Hypothetical protein, similar to alpha- acetolactate decarboxylase, domain 2"/>
    <property type="match status" value="1"/>
</dbReference>
<feature type="signal peptide" evidence="1">
    <location>
        <begin position="1"/>
        <end position="18"/>
    </location>
</feature>
<gene>
    <name evidence="2" type="ORF">GCM10023186_20290</name>
</gene>
<accession>A0ABP8IYX9</accession>
<evidence type="ECO:0000313" key="3">
    <source>
        <dbReference type="Proteomes" id="UP001500454"/>
    </source>
</evidence>
<dbReference type="Proteomes" id="UP001500454">
    <property type="component" value="Unassembled WGS sequence"/>
</dbReference>
<sequence>MRKSLFIGLFSLTGLLLAGCQSAPVSEPPATHTVRHYGAMRTFMMKGDLSGQVQLDTLPRTNLYGLGVAEGLRGELLIWNGKAAHTRVAAGNSTATDTAWTGRAALLVTSRVPQWQPAEPVPAAVADYAALQQHIENRAAAQGLDTSRAFAFRLSGQPEQVQWHVMDWPATAGPHTMEGHKKYATTGRFRQQQVELLGFFSRRHQAVFTHHTTFMHLHVRPANEAFAAHVDSLRWLPGQLLLHLPAAQ</sequence>
<feature type="chain" id="PRO_5045790133" description="Acetolactate decarboxylase" evidence="1">
    <location>
        <begin position="19"/>
        <end position="248"/>
    </location>
</feature>
<dbReference type="SUPFAM" id="SSF117856">
    <property type="entry name" value="AF0104/ALDC/Ptd012-like"/>
    <property type="match status" value="1"/>
</dbReference>
<dbReference type="RefSeq" id="WP_345223831.1">
    <property type="nucleotide sequence ID" value="NZ_BAABHA010000004.1"/>
</dbReference>
<reference evidence="3" key="1">
    <citation type="journal article" date="2019" name="Int. J. Syst. Evol. Microbiol.">
        <title>The Global Catalogue of Microorganisms (GCM) 10K type strain sequencing project: providing services to taxonomists for standard genome sequencing and annotation.</title>
        <authorList>
            <consortium name="The Broad Institute Genomics Platform"/>
            <consortium name="The Broad Institute Genome Sequencing Center for Infectious Disease"/>
            <person name="Wu L."/>
            <person name="Ma J."/>
        </authorList>
    </citation>
    <scope>NUCLEOTIDE SEQUENCE [LARGE SCALE GENOMIC DNA]</scope>
    <source>
        <strain evidence="3">JCM 17924</strain>
    </source>
</reference>